<organism evidence="7 8">
    <name type="scientific">Heterostelium pallidum (strain ATCC 26659 / Pp 5 / PN500)</name>
    <name type="common">Cellular slime mold</name>
    <name type="synonym">Polysphondylium pallidum</name>
    <dbReference type="NCBI Taxonomy" id="670386"/>
    <lineage>
        <taxon>Eukaryota</taxon>
        <taxon>Amoebozoa</taxon>
        <taxon>Evosea</taxon>
        <taxon>Eumycetozoa</taxon>
        <taxon>Dictyostelia</taxon>
        <taxon>Acytosteliales</taxon>
        <taxon>Acytosteliaceae</taxon>
        <taxon>Heterostelium</taxon>
    </lineage>
</organism>
<evidence type="ECO:0000313" key="8">
    <source>
        <dbReference type="Proteomes" id="UP000001396"/>
    </source>
</evidence>
<name>D3B7T1_HETP5</name>
<comment type="caution">
    <text evidence="7">The sequence shown here is derived from an EMBL/GenBank/DDBJ whole genome shotgun (WGS) entry which is preliminary data.</text>
</comment>
<dbReference type="RefSeq" id="XP_020434941.1">
    <property type="nucleotide sequence ID" value="XM_020575421.1"/>
</dbReference>
<keyword evidence="4 6" id="KW-1133">Transmembrane helix</keyword>
<feature type="transmembrane region" description="Helical" evidence="6">
    <location>
        <begin position="28"/>
        <end position="48"/>
    </location>
</feature>
<dbReference type="Gene3D" id="1.10.10.1740">
    <property type="entry name" value="Transmembrane protein 14-like"/>
    <property type="match status" value="1"/>
</dbReference>
<gene>
    <name evidence="7" type="primary">tmem14A</name>
    <name evidence="7" type="ORF">PPL_04519</name>
</gene>
<keyword evidence="3 6" id="KW-0812">Transmembrane</keyword>
<dbReference type="FunCoup" id="D3B7T1">
    <property type="interactions" value="25"/>
</dbReference>
<dbReference type="AlphaFoldDB" id="D3B7T1"/>
<dbReference type="InParanoid" id="D3B7T1"/>
<accession>D3B7T1</accession>
<dbReference type="EMBL" id="ADBJ01000018">
    <property type="protein sequence ID" value="EFA82824.1"/>
    <property type="molecule type" value="Genomic_DNA"/>
</dbReference>
<keyword evidence="8" id="KW-1185">Reference proteome</keyword>
<feature type="transmembrane region" description="Helical" evidence="6">
    <location>
        <begin position="55"/>
        <end position="72"/>
    </location>
</feature>
<evidence type="ECO:0000256" key="2">
    <source>
        <dbReference type="ARBA" id="ARBA00007590"/>
    </source>
</evidence>
<evidence type="ECO:0000313" key="7">
    <source>
        <dbReference type="EMBL" id="EFA82824.1"/>
    </source>
</evidence>
<keyword evidence="5 6" id="KW-0472">Membrane</keyword>
<comment type="subcellular location">
    <subcellularLocation>
        <location evidence="1">Membrane</location>
    </subcellularLocation>
</comment>
<dbReference type="PANTHER" id="PTHR12668:SF43">
    <property type="entry name" value="TRANSMEMBRANE PROTEIN 14 HOMOLOG"/>
    <property type="match status" value="1"/>
</dbReference>
<dbReference type="GO" id="GO:0031966">
    <property type="term" value="C:mitochondrial membrane"/>
    <property type="evidence" value="ECO:0007669"/>
    <property type="project" value="TreeGrafter"/>
</dbReference>
<dbReference type="Pfam" id="PF03647">
    <property type="entry name" value="Tmemb_14"/>
    <property type="match status" value="1"/>
</dbReference>
<protein>
    <submittedName>
        <fullName evidence="7">Transmembrane protein 14 A</fullName>
    </submittedName>
</protein>
<evidence type="ECO:0000256" key="3">
    <source>
        <dbReference type="ARBA" id="ARBA00022692"/>
    </source>
</evidence>
<dbReference type="InterPro" id="IPR044890">
    <property type="entry name" value="TMEM14_sf"/>
</dbReference>
<dbReference type="Proteomes" id="UP000001396">
    <property type="component" value="Unassembled WGS sequence"/>
</dbReference>
<dbReference type="PANTHER" id="PTHR12668">
    <property type="entry name" value="TRANSMEMBRANE PROTEIN 14, 15"/>
    <property type="match status" value="1"/>
</dbReference>
<evidence type="ECO:0000256" key="6">
    <source>
        <dbReference type="SAM" id="Phobius"/>
    </source>
</evidence>
<evidence type="ECO:0000256" key="4">
    <source>
        <dbReference type="ARBA" id="ARBA00022989"/>
    </source>
</evidence>
<sequence length="98" mass="10673">MILLYSYAVILILGGAIGYLKSASTPSLVMGLLSGLLVAYGASLTSTNKRQGNQLIMLVSLGLLIFMGMRFYNSQKFMPAGLVSLFSLIVFAKTYFEY</sequence>
<dbReference type="InterPro" id="IPR005349">
    <property type="entry name" value="TMEM14"/>
</dbReference>
<evidence type="ECO:0000256" key="1">
    <source>
        <dbReference type="ARBA" id="ARBA00004370"/>
    </source>
</evidence>
<feature type="transmembrane region" description="Helical" evidence="6">
    <location>
        <begin position="78"/>
        <end position="96"/>
    </location>
</feature>
<dbReference type="OMA" id="MGTRYKK"/>
<reference evidence="7 8" key="1">
    <citation type="journal article" date="2011" name="Genome Res.">
        <title>Phylogeny-wide analysis of social amoeba genomes highlights ancient origins for complex intercellular communication.</title>
        <authorList>
            <person name="Heidel A.J."/>
            <person name="Lawal H.M."/>
            <person name="Felder M."/>
            <person name="Schilde C."/>
            <person name="Helps N.R."/>
            <person name="Tunggal B."/>
            <person name="Rivero F."/>
            <person name="John U."/>
            <person name="Schleicher M."/>
            <person name="Eichinger L."/>
            <person name="Platzer M."/>
            <person name="Noegel A.A."/>
            <person name="Schaap P."/>
            <person name="Gloeckner G."/>
        </authorList>
    </citation>
    <scope>NUCLEOTIDE SEQUENCE [LARGE SCALE GENOMIC DNA]</scope>
    <source>
        <strain evidence="8">ATCC 26659 / Pp 5 / PN500</strain>
    </source>
</reference>
<comment type="similarity">
    <text evidence="2">Belongs to the TMEM14 family.</text>
</comment>
<evidence type="ECO:0000256" key="5">
    <source>
        <dbReference type="ARBA" id="ARBA00023136"/>
    </source>
</evidence>
<dbReference type="GO" id="GO:0070453">
    <property type="term" value="P:regulation of heme biosynthetic process"/>
    <property type="evidence" value="ECO:0007669"/>
    <property type="project" value="TreeGrafter"/>
</dbReference>
<proteinExistence type="inferred from homology"/>
<dbReference type="GeneID" id="31360006"/>